<gene>
    <name evidence="2" type="ORF">HINF_LOCUS18439</name>
</gene>
<protein>
    <submittedName>
        <fullName evidence="2">Hypothetical_protein</fullName>
    </submittedName>
</protein>
<dbReference type="Proteomes" id="UP001642409">
    <property type="component" value="Unassembled WGS sequence"/>
</dbReference>
<sequence length="186" mass="22168">MNLYYSLEEYVNQRYVMKKSADNYEELDRVDMVEMIPQDVPNIDNLPNKYKQLQMYVNSNKDWIFKIKKTDAKILYSNEQIEVVYCLRVQQLDRKNTAVCKELSDRLDVVEILVKIIIQSQFEIVSMLQEITVNQQQVEQRQQAVEQRQQAVEQRQYAVEQRQQATEAKNEKRILAIMLQLGIEDN</sequence>
<accession>A0ABP1HZT6</accession>
<name>A0ABP1HZT6_9EUKA</name>
<evidence type="ECO:0000313" key="2">
    <source>
        <dbReference type="EMBL" id="CAL6003512.1"/>
    </source>
</evidence>
<organism evidence="2 3">
    <name type="scientific">Hexamita inflata</name>
    <dbReference type="NCBI Taxonomy" id="28002"/>
    <lineage>
        <taxon>Eukaryota</taxon>
        <taxon>Metamonada</taxon>
        <taxon>Diplomonadida</taxon>
        <taxon>Hexamitidae</taxon>
        <taxon>Hexamitinae</taxon>
        <taxon>Hexamita</taxon>
    </lineage>
</organism>
<keyword evidence="1" id="KW-0175">Coiled coil</keyword>
<feature type="coiled-coil region" evidence="1">
    <location>
        <begin position="128"/>
        <end position="155"/>
    </location>
</feature>
<keyword evidence="3" id="KW-1185">Reference proteome</keyword>
<evidence type="ECO:0000313" key="3">
    <source>
        <dbReference type="Proteomes" id="UP001642409"/>
    </source>
</evidence>
<comment type="caution">
    <text evidence="2">The sequence shown here is derived from an EMBL/GenBank/DDBJ whole genome shotgun (WGS) entry which is preliminary data.</text>
</comment>
<proteinExistence type="predicted"/>
<dbReference type="EMBL" id="CAXDID020000047">
    <property type="protein sequence ID" value="CAL6003512.1"/>
    <property type="molecule type" value="Genomic_DNA"/>
</dbReference>
<evidence type="ECO:0000256" key="1">
    <source>
        <dbReference type="SAM" id="Coils"/>
    </source>
</evidence>
<reference evidence="2 3" key="1">
    <citation type="submission" date="2024-07" db="EMBL/GenBank/DDBJ databases">
        <authorList>
            <person name="Akdeniz Z."/>
        </authorList>
    </citation>
    <scope>NUCLEOTIDE SEQUENCE [LARGE SCALE GENOMIC DNA]</scope>
</reference>